<organism evidence="5 6">
    <name type="scientific">Neoroseomonas marina</name>
    <dbReference type="NCBI Taxonomy" id="1232220"/>
    <lineage>
        <taxon>Bacteria</taxon>
        <taxon>Pseudomonadati</taxon>
        <taxon>Pseudomonadota</taxon>
        <taxon>Alphaproteobacteria</taxon>
        <taxon>Acetobacterales</taxon>
        <taxon>Acetobacteraceae</taxon>
        <taxon>Neoroseomonas</taxon>
    </lineage>
</organism>
<dbReference type="InterPro" id="IPR032610">
    <property type="entry name" value="DUF2172"/>
</dbReference>
<evidence type="ECO:0000259" key="4">
    <source>
        <dbReference type="Pfam" id="PF16254"/>
    </source>
</evidence>
<dbReference type="Gene3D" id="3.50.30.90">
    <property type="match status" value="1"/>
</dbReference>
<dbReference type="InterPro" id="IPR032589">
    <property type="entry name" value="DUF4910"/>
</dbReference>
<dbReference type="AlphaFoldDB" id="A0A848EGC9"/>
<feature type="domain" description="DUF4910" evidence="4">
    <location>
        <begin position="20"/>
        <end position="357"/>
    </location>
</feature>
<feature type="binding site" evidence="1">
    <location>
        <position position="326"/>
    </location>
    <ligand>
        <name>Zn(2+)</name>
        <dbReference type="ChEBI" id="CHEBI:29105"/>
    </ligand>
</feature>
<keyword evidence="1" id="KW-0862">Zinc</keyword>
<dbReference type="Pfam" id="PF09940">
    <property type="entry name" value="DUF2172"/>
    <property type="match status" value="1"/>
</dbReference>
<dbReference type="InterPro" id="IPR036388">
    <property type="entry name" value="WH-like_DNA-bd_sf"/>
</dbReference>
<dbReference type="RefSeq" id="WP_170054700.1">
    <property type="nucleotide sequence ID" value="NZ_JABBKX010000004.1"/>
</dbReference>
<dbReference type="Pfam" id="PF16254">
    <property type="entry name" value="DUF4910"/>
    <property type="match status" value="1"/>
</dbReference>
<dbReference type="SUPFAM" id="SSF53187">
    <property type="entry name" value="Zn-dependent exopeptidases"/>
    <property type="match status" value="1"/>
</dbReference>
<dbReference type="Gene3D" id="3.40.630.10">
    <property type="entry name" value="Zn peptidases"/>
    <property type="match status" value="1"/>
</dbReference>
<dbReference type="Pfam" id="PF16221">
    <property type="entry name" value="HTH_47"/>
    <property type="match status" value="1"/>
</dbReference>
<evidence type="ECO:0000256" key="1">
    <source>
        <dbReference type="PIRSR" id="PIRSR015244-50"/>
    </source>
</evidence>
<accession>A0A848EGC9</accession>
<reference evidence="5 6" key="1">
    <citation type="submission" date="2020-03" db="EMBL/GenBank/DDBJ databases">
        <authorList>
            <person name="Sun Q."/>
        </authorList>
    </citation>
    <scope>NUCLEOTIDE SEQUENCE [LARGE SCALE GENOMIC DNA]</scope>
    <source>
        <strain evidence="5 6">JC162</strain>
    </source>
</reference>
<gene>
    <name evidence="5" type="ORF">GWK16_14640</name>
</gene>
<feature type="domain" description="UCP01524 winged helix-turn-helix" evidence="3">
    <location>
        <begin position="359"/>
        <end position="434"/>
    </location>
</feature>
<dbReference type="PIRSF" id="PIRSF015244">
    <property type="entry name" value="UCP015244"/>
    <property type="match status" value="1"/>
</dbReference>
<dbReference type="Proteomes" id="UP000548582">
    <property type="component" value="Unassembled WGS sequence"/>
</dbReference>
<comment type="cofactor">
    <cofactor evidence="1">
        <name>Zn(2+)</name>
        <dbReference type="ChEBI" id="CHEBI:29105"/>
    </cofactor>
    <text evidence="1">Binds 1 zinc ion per subunit.</text>
</comment>
<feature type="binding site" evidence="1">
    <location>
        <position position="190"/>
    </location>
    <ligand>
        <name>Zn(2+)</name>
        <dbReference type="ChEBI" id="CHEBI:29105"/>
    </ligand>
</feature>
<evidence type="ECO:0000259" key="3">
    <source>
        <dbReference type="Pfam" id="PF16221"/>
    </source>
</evidence>
<name>A0A848EGC9_9PROT</name>
<feature type="binding site" evidence="1">
    <location>
        <position position="196"/>
    </location>
    <ligand>
        <name>Zn(2+)</name>
        <dbReference type="ChEBI" id="CHEBI:29105"/>
    </ligand>
</feature>
<protein>
    <submittedName>
        <fullName evidence="5">DUF4910 domain-containing protein</fullName>
    </submittedName>
</protein>
<comment type="caution">
    <text evidence="5">The sequence shown here is derived from an EMBL/GenBank/DDBJ whole genome shotgun (WGS) entry which is preliminary data.</text>
</comment>
<dbReference type="InterPro" id="IPR012353">
    <property type="entry name" value="UCP015244"/>
</dbReference>
<evidence type="ECO:0000313" key="5">
    <source>
        <dbReference type="EMBL" id="NMJ42483.1"/>
    </source>
</evidence>
<sequence length="436" mass="48353">MGAAIREEPRPADDIGAALHALVAELYPICRSITGDGIRRSLAILGRHLPLVLHEVPTGTKVFDWTVPREWRIRDAFIEAADGTRVVDFRAHNLHVVNYSVGVDAVLPLRELRRHIHTLPAQPDLIPYRTAYYDERWGFCMAHRALEALPDSTYRVRIDAEHVDGSLTYGECVLRGETEDEVLLSAHACHPSLANDNCSGMAVLAMLGARMAHRRRRFTYRFVFAPGTIGAITWLARNQAQVRRIRHGLIVAGVGDAGAPTYKRSQRGTAPIDRIMAHVLRHQAPEASLRDFSPYGYDERQYCSPGFDLPVGLLQRSPFGEFPEYHTSADNLDFVQPQQLAGALGLIETAIEVIEQDRQLRNTAPFCEPQLGRRGLYGALGGDADAAKRNLAMLWLLNQSDGTRSLLDIAERADMPFATMAATASVLEREGLLVPA</sequence>
<evidence type="ECO:0000313" key="6">
    <source>
        <dbReference type="Proteomes" id="UP000548582"/>
    </source>
</evidence>
<keyword evidence="1" id="KW-0479">Metal-binding</keyword>
<keyword evidence="6" id="KW-1185">Reference proteome</keyword>
<dbReference type="Gene3D" id="1.10.10.10">
    <property type="entry name" value="Winged helix-like DNA-binding domain superfamily/Winged helix DNA-binding domain"/>
    <property type="match status" value="1"/>
</dbReference>
<evidence type="ECO:0000259" key="2">
    <source>
        <dbReference type="Pfam" id="PF09940"/>
    </source>
</evidence>
<dbReference type="InterPro" id="IPR032622">
    <property type="entry name" value="UCP01524_HTH"/>
</dbReference>
<dbReference type="GO" id="GO:0046872">
    <property type="term" value="F:metal ion binding"/>
    <property type="evidence" value="ECO:0007669"/>
    <property type="project" value="UniProtKB-KW"/>
</dbReference>
<proteinExistence type="predicted"/>
<feature type="domain" description="DUF2172" evidence="2">
    <location>
        <begin position="70"/>
        <end position="160"/>
    </location>
</feature>
<dbReference type="EMBL" id="JABBKX010000004">
    <property type="protein sequence ID" value="NMJ42483.1"/>
    <property type="molecule type" value="Genomic_DNA"/>
</dbReference>